<feature type="signal peptide" evidence="2">
    <location>
        <begin position="1"/>
        <end position="27"/>
    </location>
</feature>
<feature type="chain" id="PRO_5012117287" evidence="2">
    <location>
        <begin position="28"/>
        <end position="178"/>
    </location>
</feature>
<dbReference type="EMBL" id="GFDL01005048">
    <property type="protein sequence ID" value="JAV29997.1"/>
    <property type="molecule type" value="Transcribed_RNA"/>
</dbReference>
<proteinExistence type="predicted"/>
<organism evidence="3">
    <name type="scientific">Culex tarsalis</name>
    <name type="common">Encephalitis mosquito</name>
    <dbReference type="NCBI Taxonomy" id="7177"/>
    <lineage>
        <taxon>Eukaryota</taxon>
        <taxon>Metazoa</taxon>
        <taxon>Ecdysozoa</taxon>
        <taxon>Arthropoda</taxon>
        <taxon>Hexapoda</taxon>
        <taxon>Insecta</taxon>
        <taxon>Pterygota</taxon>
        <taxon>Neoptera</taxon>
        <taxon>Endopterygota</taxon>
        <taxon>Diptera</taxon>
        <taxon>Nematocera</taxon>
        <taxon>Culicoidea</taxon>
        <taxon>Culicidae</taxon>
        <taxon>Culicinae</taxon>
        <taxon>Culicini</taxon>
        <taxon>Culex</taxon>
        <taxon>Culex</taxon>
    </lineage>
</organism>
<feature type="compositionally biased region" description="Polar residues" evidence="1">
    <location>
        <begin position="110"/>
        <end position="136"/>
    </location>
</feature>
<evidence type="ECO:0000313" key="3">
    <source>
        <dbReference type="EMBL" id="JAV29997.1"/>
    </source>
</evidence>
<reference evidence="3" key="1">
    <citation type="submission" date="2017-01" db="EMBL/GenBank/DDBJ databases">
        <title>A deep insight into the sialotranscriptome of adult male and female Cluex tarsalis mosquitoes.</title>
        <authorList>
            <person name="Ribeiro J.M."/>
            <person name="Moreira F."/>
            <person name="Bernard K.A."/>
            <person name="Calvo E."/>
        </authorList>
    </citation>
    <scope>NUCLEOTIDE SEQUENCE</scope>
    <source>
        <strain evidence="3">Kern County</strain>
        <tissue evidence="3">Salivary glands</tissue>
    </source>
</reference>
<keyword evidence="2" id="KW-0732">Signal</keyword>
<sequence>MVSQRTACLSFVLIYCALWATCAFSAALSCDSCGRECASACGTRHFRTCCFNYLRKRSSTPPLAPPRNTLELPWLAKSRHDLLEGPPPLDSRSYADNELLEYVEVIRDSSGASSGNPRASDNKRNSLIASHSSGHTSLGKFRRPRPGADQDGRDTSRDSEMKTSEETDPGRLQLLYDA</sequence>
<dbReference type="PROSITE" id="PS51257">
    <property type="entry name" value="PROKAR_LIPOPROTEIN"/>
    <property type="match status" value="1"/>
</dbReference>
<evidence type="ECO:0000256" key="1">
    <source>
        <dbReference type="SAM" id="MobiDB-lite"/>
    </source>
</evidence>
<protein>
    <submittedName>
        <fullName evidence="3">Putative conserved secreted protein</fullName>
    </submittedName>
</protein>
<feature type="region of interest" description="Disordered" evidence="1">
    <location>
        <begin position="109"/>
        <end position="178"/>
    </location>
</feature>
<dbReference type="AlphaFoldDB" id="A0A1Q3FQY3"/>
<evidence type="ECO:0000256" key="2">
    <source>
        <dbReference type="SAM" id="SignalP"/>
    </source>
</evidence>
<name>A0A1Q3FQY3_CULTA</name>
<accession>A0A1Q3FQY3</accession>
<feature type="compositionally biased region" description="Basic and acidic residues" evidence="1">
    <location>
        <begin position="146"/>
        <end position="169"/>
    </location>
</feature>